<dbReference type="Pfam" id="PF00583">
    <property type="entry name" value="Acetyltransf_1"/>
    <property type="match status" value="1"/>
</dbReference>
<dbReference type="Gene3D" id="3.40.630.30">
    <property type="match status" value="1"/>
</dbReference>
<evidence type="ECO:0000313" key="5">
    <source>
        <dbReference type="EMBL" id="QIX59384.1"/>
    </source>
</evidence>
<keyword evidence="2" id="KW-0012">Acyltransferase</keyword>
<dbReference type="Proteomes" id="UP000503169">
    <property type="component" value="Chromosome"/>
</dbReference>
<sequence length="173" mass="19033">MNPTFTLAPATTADVLAVLEIINHAKAFLKAAGSTQWQSGYPNADTITTDIANEVGWVLKADHQVVGYAAVIVGEDPNYQEIDGAWQNTTAPYATIHRIAISNQYRGQHLGQRFFKLIIDHFAGGGVHNFRVDTFKLNQPMQHVAKSAGFEYRGIIKVVDPVDPARLAFELNL</sequence>
<organism evidence="4 6">
    <name type="scientific">Limosilactobacillus fermentum</name>
    <name type="common">Lactobacillus fermentum</name>
    <dbReference type="NCBI Taxonomy" id="1613"/>
    <lineage>
        <taxon>Bacteria</taxon>
        <taxon>Bacillati</taxon>
        <taxon>Bacillota</taxon>
        <taxon>Bacilli</taxon>
        <taxon>Lactobacillales</taxon>
        <taxon>Lactobacillaceae</taxon>
        <taxon>Limosilactobacillus</taxon>
    </lineage>
</organism>
<name>A0A0F4HEA2_LIMFE</name>
<dbReference type="GO" id="GO:0016747">
    <property type="term" value="F:acyltransferase activity, transferring groups other than amino-acyl groups"/>
    <property type="evidence" value="ECO:0007669"/>
    <property type="project" value="InterPro"/>
</dbReference>
<dbReference type="PANTHER" id="PTHR43877">
    <property type="entry name" value="AMINOALKYLPHOSPHONATE N-ACETYLTRANSFERASE-RELATED-RELATED"/>
    <property type="match status" value="1"/>
</dbReference>
<dbReference type="InterPro" id="IPR050832">
    <property type="entry name" value="Bact_Acetyltransf"/>
</dbReference>
<reference evidence="4 6" key="1">
    <citation type="submission" date="2016-12" db="EMBL/GenBank/DDBJ databases">
        <title>Complete Genome Sequence of Lactobacillus fermentum Strain SNUV175, a Probiotic for Treatment of Bacterial Vaginosis.</title>
        <authorList>
            <person name="Lee S."/>
            <person name="You H.J."/>
            <person name="Kwon B."/>
            <person name="Ko G."/>
        </authorList>
    </citation>
    <scope>NUCLEOTIDE SEQUENCE [LARGE SCALE GENOMIC DNA]</scope>
    <source>
        <strain evidence="4 6">SNUV175</strain>
    </source>
</reference>
<dbReference type="Proteomes" id="UP000185427">
    <property type="component" value="Chromosome"/>
</dbReference>
<dbReference type="SMR" id="A0A0F4HEA2"/>
<evidence type="ECO:0000313" key="7">
    <source>
        <dbReference type="Proteomes" id="UP000503169"/>
    </source>
</evidence>
<dbReference type="CDD" id="cd04301">
    <property type="entry name" value="NAT_SF"/>
    <property type="match status" value="1"/>
</dbReference>
<dbReference type="OrthoDB" id="9796381at2"/>
<dbReference type="PATRIC" id="fig|1613.32.peg.593"/>
<dbReference type="SUPFAM" id="SSF55729">
    <property type="entry name" value="Acyl-CoA N-acyltransferases (Nat)"/>
    <property type="match status" value="1"/>
</dbReference>
<gene>
    <name evidence="4" type="ORF">BUW47_06580</name>
    <name evidence="5" type="ORF">HCY95_01844</name>
</gene>
<feature type="domain" description="N-acetyltransferase" evidence="3">
    <location>
        <begin position="5"/>
        <end position="173"/>
    </location>
</feature>
<reference evidence="5 7" key="2">
    <citation type="submission" date="2020-04" db="EMBL/GenBank/DDBJ databases">
        <title>Novel strain L. Fermentum HFD1 producer antibacterial peptides.</title>
        <authorList>
            <person name="Ozhegov G.D."/>
            <person name="Pavlova A.S."/>
            <person name="Zhuravleva D.E."/>
            <person name="Gogoleva N.V."/>
            <person name="Shagimardanova E.I."/>
            <person name="Markelova M.I."/>
            <person name="Yarullina D.R."/>
            <person name="Kayumov A.R."/>
        </authorList>
    </citation>
    <scope>NUCLEOTIDE SEQUENCE [LARGE SCALE GENOMIC DNA]</scope>
    <source>
        <strain evidence="5 7">HFD1</strain>
    </source>
</reference>
<dbReference type="AlphaFoldDB" id="A0A0F4HEA2"/>
<protein>
    <submittedName>
        <fullName evidence="4">N-acetyltransferase</fullName>
    </submittedName>
</protein>
<dbReference type="GeneID" id="83716001"/>
<evidence type="ECO:0000313" key="4">
    <source>
        <dbReference type="EMBL" id="APU46109.1"/>
    </source>
</evidence>
<dbReference type="InterPro" id="IPR000182">
    <property type="entry name" value="GNAT_dom"/>
</dbReference>
<dbReference type="RefSeq" id="WP_004562874.1">
    <property type="nucleotide sequence ID" value="NZ_CP016803.1"/>
</dbReference>
<accession>A0A0F4HEA2</accession>
<dbReference type="EMBL" id="CP050919">
    <property type="protein sequence ID" value="QIX59384.1"/>
    <property type="molecule type" value="Genomic_DNA"/>
</dbReference>
<dbReference type="InterPro" id="IPR016181">
    <property type="entry name" value="Acyl_CoA_acyltransferase"/>
</dbReference>
<evidence type="ECO:0000256" key="2">
    <source>
        <dbReference type="ARBA" id="ARBA00023315"/>
    </source>
</evidence>
<evidence type="ECO:0000259" key="3">
    <source>
        <dbReference type="PROSITE" id="PS51186"/>
    </source>
</evidence>
<dbReference type="EMBL" id="CP019030">
    <property type="protein sequence ID" value="APU46109.1"/>
    <property type="molecule type" value="Genomic_DNA"/>
</dbReference>
<evidence type="ECO:0000313" key="6">
    <source>
        <dbReference type="Proteomes" id="UP000185427"/>
    </source>
</evidence>
<keyword evidence="1 4" id="KW-0808">Transferase</keyword>
<proteinExistence type="predicted"/>
<dbReference type="PROSITE" id="PS51186">
    <property type="entry name" value="GNAT"/>
    <property type="match status" value="1"/>
</dbReference>
<evidence type="ECO:0000256" key="1">
    <source>
        <dbReference type="ARBA" id="ARBA00022679"/>
    </source>
</evidence>